<keyword evidence="2" id="KW-0813">Transport</keyword>
<keyword evidence="7" id="KW-0418">Kinase</keyword>
<comment type="subcellular location">
    <subcellularLocation>
        <location evidence="1">Cytoplasm</location>
    </subcellularLocation>
</comment>
<evidence type="ECO:0000259" key="8">
    <source>
        <dbReference type="PROSITE" id="PS51096"/>
    </source>
</evidence>
<sequence length="170" mass="17901">MIGIVLITHGHLGESLRDIVEHVVGPQHRMETIAVEREDEIATLRPALLDAVHRVDDGSGVLVLTDIFGSTPSNLALTVRRPGHVEIIAGVNMPMLVKLAKTRAAKDLAGCIELATEAGRKYIAAASELPESCLQGGKCCTAVLSSPTLSSLPHPVAAPAAIIPLRRAIS</sequence>
<evidence type="ECO:0000256" key="1">
    <source>
        <dbReference type="ARBA" id="ARBA00004496"/>
    </source>
</evidence>
<dbReference type="InterPro" id="IPR036662">
    <property type="entry name" value="PTS_EIIA_man-typ_sf"/>
</dbReference>
<dbReference type="Pfam" id="PF03610">
    <property type="entry name" value="EIIA-man"/>
    <property type="match status" value="1"/>
</dbReference>
<feature type="domain" description="PTS EIIA type-4" evidence="8">
    <location>
        <begin position="1"/>
        <end position="123"/>
    </location>
</feature>
<keyword evidence="3" id="KW-0963">Cytoplasm</keyword>
<dbReference type="PROSITE" id="PS51096">
    <property type="entry name" value="PTS_EIIA_TYPE_4"/>
    <property type="match status" value="1"/>
</dbReference>
<dbReference type="AlphaFoldDB" id="A0A023D2I0"/>
<evidence type="ECO:0000256" key="7">
    <source>
        <dbReference type="ARBA" id="ARBA00022777"/>
    </source>
</evidence>
<name>A0A023D2I0_ACIMT</name>
<evidence type="ECO:0000256" key="5">
    <source>
        <dbReference type="ARBA" id="ARBA00022679"/>
    </source>
</evidence>
<evidence type="ECO:0000313" key="10">
    <source>
        <dbReference type="Proteomes" id="UP000019760"/>
    </source>
</evidence>
<dbReference type="Gene3D" id="3.40.50.510">
    <property type="entry name" value="Phosphotransferase system, mannose-type IIA component"/>
    <property type="match status" value="1"/>
</dbReference>
<dbReference type="GO" id="GO:0009401">
    <property type="term" value="P:phosphoenolpyruvate-dependent sugar phosphotransferase system"/>
    <property type="evidence" value="ECO:0007669"/>
    <property type="project" value="UniProtKB-KW"/>
</dbReference>
<dbReference type="GO" id="GO:0005737">
    <property type="term" value="C:cytoplasm"/>
    <property type="evidence" value="ECO:0007669"/>
    <property type="project" value="UniProtKB-SubCell"/>
</dbReference>
<dbReference type="PANTHER" id="PTHR33799">
    <property type="entry name" value="PTS PERMEASE-RELATED-RELATED"/>
    <property type="match status" value="1"/>
</dbReference>
<dbReference type="GO" id="GO:0016020">
    <property type="term" value="C:membrane"/>
    <property type="evidence" value="ECO:0007669"/>
    <property type="project" value="InterPro"/>
</dbReference>
<keyword evidence="4" id="KW-0762">Sugar transport</keyword>
<comment type="caution">
    <text evidence="9">The sequence shown here is derived from an EMBL/GenBank/DDBJ whole genome shotgun (WGS) entry which is preliminary data.</text>
</comment>
<reference evidence="10" key="1">
    <citation type="journal article" date="2014" name="FEMS Microbiol. Lett.">
        <title>Draft Genomic DNA Sequence of the Facultatively Methylotrophic Bacterium Acidomonas methanolica type strain MB58.</title>
        <authorList>
            <person name="Higashiura N."/>
            <person name="Hadano H."/>
            <person name="Hirakawa H."/>
            <person name="Matsutani M."/>
            <person name="Takabe S."/>
            <person name="Matsushita K."/>
            <person name="Azuma Y."/>
        </authorList>
    </citation>
    <scope>NUCLEOTIDE SEQUENCE [LARGE SCALE GENOMIC DNA]</scope>
    <source>
        <strain evidence="10">MB58</strain>
    </source>
</reference>
<dbReference type="CDD" id="cd00006">
    <property type="entry name" value="PTS_IIA_man"/>
    <property type="match status" value="1"/>
</dbReference>
<dbReference type="SUPFAM" id="SSF53062">
    <property type="entry name" value="PTS system fructose IIA component-like"/>
    <property type="match status" value="1"/>
</dbReference>
<dbReference type="InterPro" id="IPR004701">
    <property type="entry name" value="PTS_EIIA_man-typ"/>
</dbReference>
<dbReference type="GO" id="GO:0016301">
    <property type="term" value="F:kinase activity"/>
    <property type="evidence" value="ECO:0007669"/>
    <property type="project" value="UniProtKB-KW"/>
</dbReference>
<dbReference type="OrthoDB" id="9794368at2"/>
<dbReference type="RefSeq" id="WP_081797448.1">
    <property type="nucleotide sequence ID" value="NZ_BAND01000020.1"/>
</dbReference>
<evidence type="ECO:0000313" key="9">
    <source>
        <dbReference type="EMBL" id="GAJ28337.1"/>
    </source>
</evidence>
<keyword evidence="6" id="KW-0598">Phosphotransferase system</keyword>
<organism evidence="9 10">
    <name type="scientific">Acidomonas methanolica NBRC 104435</name>
    <dbReference type="NCBI Taxonomy" id="1231351"/>
    <lineage>
        <taxon>Bacteria</taxon>
        <taxon>Pseudomonadati</taxon>
        <taxon>Pseudomonadota</taxon>
        <taxon>Alphaproteobacteria</taxon>
        <taxon>Acetobacterales</taxon>
        <taxon>Acetobacteraceae</taxon>
        <taxon>Acidomonas</taxon>
    </lineage>
</organism>
<gene>
    <name evidence="9" type="ORF">Amme_020_006</name>
</gene>
<evidence type="ECO:0000256" key="2">
    <source>
        <dbReference type="ARBA" id="ARBA00022448"/>
    </source>
</evidence>
<evidence type="ECO:0000256" key="4">
    <source>
        <dbReference type="ARBA" id="ARBA00022597"/>
    </source>
</evidence>
<keyword evidence="10" id="KW-1185">Reference proteome</keyword>
<dbReference type="PANTHER" id="PTHR33799:SF1">
    <property type="entry name" value="PTS SYSTEM MANNOSE-SPECIFIC EIIAB COMPONENT-RELATED"/>
    <property type="match status" value="1"/>
</dbReference>
<evidence type="ECO:0000256" key="6">
    <source>
        <dbReference type="ARBA" id="ARBA00022683"/>
    </source>
</evidence>
<dbReference type="InterPro" id="IPR051471">
    <property type="entry name" value="Bacterial_PTS_sugar_comp"/>
</dbReference>
<accession>A0A023D2I0</accession>
<dbReference type="InterPro" id="IPR033887">
    <property type="entry name" value="PTS_IIA_man"/>
</dbReference>
<keyword evidence="5 9" id="KW-0808">Transferase</keyword>
<dbReference type="Proteomes" id="UP000019760">
    <property type="component" value="Unassembled WGS sequence"/>
</dbReference>
<dbReference type="EMBL" id="BAND01000020">
    <property type="protein sequence ID" value="GAJ28337.1"/>
    <property type="molecule type" value="Genomic_DNA"/>
</dbReference>
<protein>
    <submittedName>
        <fullName evidence="9">Phosphotransferase system permease nitrogen regulatory IIA protein</fullName>
    </submittedName>
</protein>
<reference evidence="9 10" key="2">
    <citation type="journal article" date="2014" name="FEMS Microbiol. Lett.">
        <title>Draft genomic DNA sequence of the facultatively methylotrophic bacterium Acidomonas methanolica type strain MB58.</title>
        <authorList>
            <person name="Higashiura N."/>
            <person name="Hadano H."/>
            <person name="Hirakawa H."/>
            <person name="Matsutani M."/>
            <person name="Takabe S."/>
            <person name="Matsushita K."/>
            <person name="Azuma Y."/>
        </authorList>
    </citation>
    <scope>NUCLEOTIDE SEQUENCE [LARGE SCALE GENOMIC DNA]</scope>
    <source>
        <strain evidence="9 10">MB58</strain>
    </source>
</reference>
<evidence type="ECO:0000256" key="3">
    <source>
        <dbReference type="ARBA" id="ARBA00022490"/>
    </source>
</evidence>
<proteinExistence type="predicted"/>